<evidence type="ECO:0000313" key="1">
    <source>
        <dbReference type="EMBL" id="MBC6466217.1"/>
    </source>
</evidence>
<reference evidence="1 2" key="1">
    <citation type="submission" date="2020-06" db="EMBL/GenBank/DDBJ databases">
        <title>Actinomadura xiongansis sp. nov., isolated from soil of Baiyangdian.</title>
        <authorList>
            <person name="Zhang X."/>
        </authorList>
    </citation>
    <scope>NUCLEOTIDE SEQUENCE [LARGE SCALE GENOMIC DNA]</scope>
    <source>
        <strain evidence="1 2">HBUM206468</strain>
    </source>
</reference>
<name>A0ABR7LMZ8_9ACTN</name>
<keyword evidence="2" id="KW-1185">Reference proteome</keyword>
<gene>
    <name evidence="1" type="ORF">HKK74_12000</name>
</gene>
<protein>
    <submittedName>
        <fullName evidence="1">Uncharacterized protein</fullName>
    </submittedName>
</protein>
<sequence>MSTTMSVPDLADVLFACRLQPSADPTPDEVRVAIDELLGACAGAQGRCVAYVAQEAGDHPETYTDRMHWALCTVTRAYALAA</sequence>
<dbReference type="EMBL" id="JABVEC010000007">
    <property type="protein sequence ID" value="MBC6466217.1"/>
    <property type="molecule type" value="Genomic_DNA"/>
</dbReference>
<proteinExistence type="predicted"/>
<evidence type="ECO:0000313" key="2">
    <source>
        <dbReference type="Proteomes" id="UP000805614"/>
    </source>
</evidence>
<dbReference type="RefSeq" id="WP_187243225.1">
    <property type="nucleotide sequence ID" value="NZ_BAAAOK010000046.1"/>
</dbReference>
<comment type="caution">
    <text evidence="1">The sequence shown here is derived from an EMBL/GenBank/DDBJ whole genome shotgun (WGS) entry which is preliminary data.</text>
</comment>
<accession>A0ABR7LMZ8</accession>
<organism evidence="1 2">
    <name type="scientific">Actinomadura alba</name>
    <dbReference type="NCBI Taxonomy" id="406431"/>
    <lineage>
        <taxon>Bacteria</taxon>
        <taxon>Bacillati</taxon>
        <taxon>Actinomycetota</taxon>
        <taxon>Actinomycetes</taxon>
        <taxon>Streptosporangiales</taxon>
        <taxon>Thermomonosporaceae</taxon>
        <taxon>Actinomadura</taxon>
    </lineage>
</organism>
<dbReference type="Proteomes" id="UP000805614">
    <property type="component" value="Unassembled WGS sequence"/>
</dbReference>